<comment type="caution">
    <text evidence="1">The sequence shown here is derived from an EMBL/GenBank/DDBJ whole genome shotgun (WGS) entry which is preliminary data.</text>
</comment>
<organism evidence="1 2">
    <name type="scientific">Trifolium pratense</name>
    <name type="common">Red clover</name>
    <dbReference type="NCBI Taxonomy" id="57577"/>
    <lineage>
        <taxon>Eukaryota</taxon>
        <taxon>Viridiplantae</taxon>
        <taxon>Streptophyta</taxon>
        <taxon>Embryophyta</taxon>
        <taxon>Tracheophyta</taxon>
        <taxon>Spermatophyta</taxon>
        <taxon>Magnoliopsida</taxon>
        <taxon>eudicotyledons</taxon>
        <taxon>Gunneridae</taxon>
        <taxon>Pentapetalae</taxon>
        <taxon>rosids</taxon>
        <taxon>fabids</taxon>
        <taxon>Fabales</taxon>
        <taxon>Fabaceae</taxon>
        <taxon>Papilionoideae</taxon>
        <taxon>50 kb inversion clade</taxon>
        <taxon>NPAAA clade</taxon>
        <taxon>Hologalegina</taxon>
        <taxon>IRL clade</taxon>
        <taxon>Trifolieae</taxon>
        <taxon>Trifolium</taxon>
    </lineage>
</organism>
<sequence>MEGGALAFGVEVAEGINSVGVLSYDLMNVLLANVVLEVEGAIDKLKWLADSGDYEVISNEVINRDDWQSMCEIDAAKANDCATFKMTGLKAILNFPLEAGKANPKALVAGKAKYIKEILPQDQVKTCLINV</sequence>
<proteinExistence type="predicted"/>
<dbReference type="EMBL" id="ASHM01022457">
    <property type="protein sequence ID" value="PNY03296.1"/>
    <property type="molecule type" value="Genomic_DNA"/>
</dbReference>
<dbReference type="AlphaFoldDB" id="A0A2K3NJS3"/>
<evidence type="ECO:0000313" key="2">
    <source>
        <dbReference type="Proteomes" id="UP000236291"/>
    </source>
</evidence>
<evidence type="ECO:0000313" key="1">
    <source>
        <dbReference type="EMBL" id="PNY03296.1"/>
    </source>
</evidence>
<protein>
    <submittedName>
        <fullName evidence="1">Ethylene-responsive transcription factor erf106-like protein</fullName>
    </submittedName>
</protein>
<accession>A0A2K3NJS3</accession>
<gene>
    <name evidence="1" type="ORF">L195_g026623</name>
</gene>
<reference evidence="1 2" key="1">
    <citation type="journal article" date="2014" name="Am. J. Bot.">
        <title>Genome assembly and annotation for red clover (Trifolium pratense; Fabaceae).</title>
        <authorList>
            <person name="Istvanek J."/>
            <person name="Jaros M."/>
            <person name="Krenek A."/>
            <person name="Repkova J."/>
        </authorList>
    </citation>
    <scope>NUCLEOTIDE SEQUENCE [LARGE SCALE GENOMIC DNA]</scope>
    <source>
        <strain evidence="2">cv. Tatra</strain>
        <tissue evidence="1">Young leaves</tissue>
    </source>
</reference>
<dbReference type="Proteomes" id="UP000236291">
    <property type="component" value="Unassembled WGS sequence"/>
</dbReference>
<name>A0A2K3NJS3_TRIPR</name>
<reference evidence="1 2" key="2">
    <citation type="journal article" date="2017" name="Front. Plant Sci.">
        <title>Gene Classification and Mining of Molecular Markers Useful in Red Clover (Trifolium pratense) Breeding.</title>
        <authorList>
            <person name="Istvanek J."/>
            <person name="Dluhosova J."/>
            <person name="Dluhos P."/>
            <person name="Patkova L."/>
            <person name="Nedelnik J."/>
            <person name="Repkova J."/>
        </authorList>
    </citation>
    <scope>NUCLEOTIDE SEQUENCE [LARGE SCALE GENOMIC DNA]</scope>
    <source>
        <strain evidence="2">cv. Tatra</strain>
        <tissue evidence="1">Young leaves</tissue>
    </source>
</reference>